<evidence type="ECO:0000259" key="2">
    <source>
        <dbReference type="Pfam" id="PF13280"/>
    </source>
</evidence>
<sequence length="193" mass="21054">MNRTEPRTPATLPPVALTPEEAAAVAAALAARPEGPYAEAGRTALEKVLTALEPDPAQRARLLASSRRLAAEAARDAEVRRRVERGLTERRVLVLGYRDREGRWSERAVEPQLLVRAGAHEFLLAWCRERQELRWFREDRIGAAEVTGEPAPRRDLAGVGAPSSAGHPAGRKLPRTSPPPAPPRLRVLPGGRA</sequence>
<dbReference type="Proteomes" id="UP001233673">
    <property type="component" value="Unassembled WGS sequence"/>
</dbReference>
<keyword evidence="4" id="KW-1185">Reference proteome</keyword>
<organism evidence="3 4">
    <name type="scientific">Blastococcus carthaginiensis</name>
    <dbReference type="NCBI Taxonomy" id="3050034"/>
    <lineage>
        <taxon>Bacteria</taxon>
        <taxon>Bacillati</taxon>
        <taxon>Actinomycetota</taxon>
        <taxon>Actinomycetes</taxon>
        <taxon>Geodermatophilales</taxon>
        <taxon>Geodermatophilaceae</taxon>
        <taxon>Blastococcus</taxon>
    </lineage>
</organism>
<dbReference type="PROSITE" id="PS52050">
    <property type="entry name" value="WYL"/>
    <property type="match status" value="1"/>
</dbReference>
<dbReference type="PANTHER" id="PTHR34580">
    <property type="match status" value="1"/>
</dbReference>
<proteinExistence type="predicted"/>
<reference evidence="4" key="1">
    <citation type="submission" date="2023-05" db="EMBL/GenBank/DDBJ databases">
        <title>Draft genome of Pseudofrankia sp. BMG5.37.</title>
        <authorList>
            <person name="Gtari M."/>
            <person name="Ghodhbane F."/>
            <person name="Sbissi I."/>
        </authorList>
    </citation>
    <scope>NUCLEOTIDE SEQUENCE [LARGE SCALE GENOMIC DNA]</scope>
    <source>
        <strain evidence="4">BMG 814</strain>
    </source>
</reference>
<feature type="compositionally biased region" description="Low complexity" evidence="1">
    <location>
        <begin position="184"/>
        <end position="193"/>
    </location>
</feature>
<feature type="domain" description="WYL" evidence="2">
    <location>
        <begin position="81"/>
        <end position="146"/>
    </location>
</feature>
<evidence type="ECO:0000313" key="4">
    <source>
        <dbReference type="Proteomes" id="UP001233673"/>
    </source>
</evidence>
<dbReference type="PANTHER" id="PTHR34580:SF1">
    <property type="entry name" value="PROTEIN PAFC"/>
    <property type="match status" value="1"/>
</dbReference>
<dbReference type="InterPro" id="IPR051534">
    <property type="entry name" value="CBASS_pafABC_assoc_protein"/>
</dbReference>
<gene>
    <name evidence="3" type="ORF">QOZ88_13680</name>
</gene>
<comment type="caution">
    <text evidence="3">The sequence shown here is derived from an EMBL/GenBank/DDBJ whole genome shotgun (WGS) entry which is preliminary data.</text>
</comment>
<dbReference type="InterPro" id="IPR026881">
    <property type="entry name" value="WYL_dom"/>
</dbReference>
<dbReference type="EMBL" id="JASNFN010000014">
    <property type="protein sequence ID" value="MDP5183687.1"/>
    <property type="molecule type" value="Genomic_DNA"/>
</dbReference>
<accession>A0ABT9IER9</accession>
<dbReference type="Pfam" id="PF13280">
    <property type="entry name" value="WYL"/>
    <property type="match status" value="1"/>
</dbReference>
<protein>
    <submittedName>
        <fullName evidence="3">WYL domain-containing protein</fullName>
    </submittedName>
</protein>
<evidence type="ECO:0000256" key="1">
    <source>
        <dbReference type="SAM" id="MobiDB-lite"/>
    </source>
</evidence>
<name>A0ABT9IER9_9ACTN</name>
<dbReference type="RefSeq" id="WP_306000303.1">
    <property type="nucleotide sequence ID" value="NZ_JASNFN010000014.1"/>
</dbReference>
<evidence type="ECO:0000313" key="3">
    <source>
        <dbReference type="EMBL" id="MDP5183687.1"/>
    </source>
</evidence>
<feature type="region of interest" description="Disordered" evidence="1">
    <location>
        <begin position="146"/>
        <end position="193"/>
    </location>
</feature>